<dbReference type="STRING" id="1745343.A0A2J6Q0D4"/>
<dbReference type="GO" id="GO:0003676">
    <property type="term" value="F:nucleic acid binding"/>
    <property type="evidence" value="ECO:0007669"/>
    <property type="project" value="InterPro"/>
</dbReference>
<evidence type="ECO:0000313" key="2">
    <source>
        <dbReference type="EMBL" id="PMD19722.1"/>
    </source>
</evidence>
<gene>
    <name evidence="2" type="ORF">NA56DRAFT_750404</name>
</gene>
<keyword evidence="1" id="KW-0812">Transmembrane</keyword>
<proteinExistence type="predicted"/>
<dbReference type="PANTHER" id="PTHR43040">
    <property type="entry name" value="RIBONUCLEASE D"/>
    <property type="match status" value="1"/>
</dbReference>
<organism evidence="2 3">
    <name type="scientific">Hyaloscypha hepaticicola</name>
    <dbReference type="NCBI Taxonomy" id="2082293"/>
    <lineage>
        <taxon>Eukaryota</taxon>
        <taxon>Fungi</taxon>
        <taxon>Dikarya</taxon>
        <taxon>Ascomycota</taxon>
        <taxon>Pezizomycotina</taxon>
        <taxon>Leotiomycetes</taxon>
        <taxon>Helotiales</taxon>
        <taxon>Hyaloscyphaceae</taxon>
        <taxon>Hyaloscypha</taxon>
    </lineage>
</organism>
<dbReference type="AlphaFoldDB" id="A0A2J6Q0D4"/>
<accession>A0A2J6Q0D4</accession>
<feature type="transmembrane region" description="Helical" evidence="1">
    <location>
        <begin position="61"/>
        <end position="83"/>
    </location>
</feature>
<dbReference type="InterPro" id="IPR036397">
    <property type="entry name" value="RNaseH_sf"/>
</dbReference>
<evidence type="ECO:0000256" key="1">
    <source>
        <dbReference type="SAM" id="Phobius"/>
    </source>
</evidence>
<dbReference type="OrthoDB" id="26838at2759"/>
<dbReference type="Proteomes" id="UP000235672">
    <property type="component" value="Unassembled WGS sequence"/>
</dbReference>
<dbReference type="EMBL" id="KZ613488">
    <property type="protein sequence ID" value="PMD19722.1"/>
    <property type="molecule type" value="Genomic_DNA"/>
</dbReference>
<keyword evidence="1" id="KW-0472">Membrane</keyword>
<dbReference type="PANTHER" id="PTHR43040:SF1">
    <property type="entry name" value="RIBONUCLEASE D"/>
    <property type="match status" value="1"/>
</dbReference>
<keyword evidence="1" id="KW-1133">Transmembrane helix</keyword>
<protein>
    <submittedName>
        <fullName evidence="2">Uncharacterized protein</fullName>
    </submittedName>
</protein>
<reference evidence="2 3" key="1">
    <citation type="submission" date="2016-05" db="EMBL/GenBank/DDBJ databases">
        <title>A degradative enzymes factory behind the ericoid mycorrhizal symbiosis.</title>
        <authorList>
            <consortium name="DOE Joint Genome Institute"/>
            <person name="Martino E."/>
            <person name="Morin E."/>
            <person name="Grelet G."/>
            <person name="Kuo A."/>
            <person name="Kohler A."/>
            <person name="Daghino S."/>
            <person name="Barry K."/>
            <person name="Choi C."/>
            <person name="Cichocki N."/>
            <person name="Clum A."/>
            <person name="Copeland A."/>
            <person name="Hainaut M."/>
            <person name="Haridas S."/>
            <person name="Labutti K."/>
            <person name="Lindquist E."/>
            <person name="Lipzen A."/>
            <person name="Khouja H.-R."/>
            <person name="Murat C."/>
            <person name="Ohm R."/>
            <person name="Olson A."/>
            <person name="Spatafora J."/>
            <person name="Veneault-Fourrey C."/>
            <person name="Henrissat B."/>
            <person name="Grigoriev I."/>
            <person name="Martin F."/>
            <person name="Perotto S."/>
        </authorList>
    </citation>
    <scope>NUCLEOTIDE SEQUENCE [LARGE SCALE GENOMIC DNA]</scope>
    <source>
        <strain evidence="2 3">UAMH 7357</strain>
    </source>
</reference>
<dbReference type="Gene3D" id="3.30.420.10">
    <property type="entry name" value="Ribonuclease H-like superfamily/Ribonuclease H"/>
    <property type="match status" value="1"/>
</dbReference>
<name>A0A2J6Q0D4_9HELO</name>
<sequence>MEGGIERVRRRLERDLGSSPTTILTDIVTATATPTTVTATSTLTPTQNPTLPSQSSGSRTMGILFIVLITVLLLALLLGLGAISRQTAARDALAASSQPQPGTELQPATGVAGAGGVAQAALQEEVYGYYAPAGRVGGGGAGPGKEEAVAAAREVYGYFSPTLAPRLGDAISGNIIPSSILQVHVSPDNRTYLIDIHILGGKAFSTAGASGKTLKGILESDSIPKVFFNVRNDSDARFFQLSGRNLA</sequence>
<keyword evidence="3" id="KW-1185">Reference proteome</keyword>
<evidence type="ECO:0000313" key="3">
    <source>
        <dbReference type="Proteomes" id="UP000235672"/>
    </source>
</evidence>